<dbReference type="AlphaFoldDB" id="A0A812NSU6"/>
<dbReference type="EMBL" id="CAJNDS010002080">
    <property type="protein sequence ID" value="CAE7312788.1"/>
    <property type="molecule type" value="Genomic_DNA"/>
</dbReference>
<evidence type="ECO:0000313" key="2">
    <source>
        <dbReference type="Proteomes" id="UP000604046"/>
    </source>
</evidence>
<comment type="caution">
    <text evidence="1">The sequence shown here is derived from an EMBL/GenBank/DDBJ whole genome shotgun (WGS) entry which is preliminary data.</text>
</comment>
<name>A0A812NSU6_9DINO</name>
<accession>A0A812NSU6</accession>
<organism evidence="1 2">
    <name type="scientific">Symbiodinium natans</name>
    <dbReference type="NCBI Taxonomy" id="878477"/>
    <lineage>
        <taxon>Eukaryota</taxon>
        <taxon>Sar</taxon>
        <taxon>Alveolata</taxon>
        <taxon>Dinophyceae</taxon>
        <taxon>Suessiales</taxon>
        <taxon>Symbiodiniaceae</taxon>
        <taxon>Symbiodinium</taxon>
    </lineage>
</organism>
<keyword evidence="2" id="KW-1185">Reference proteome</keyword>
<proteinExistence type="predicted"/>
<protein>
    <submittedName>
        <fullName evidence="1">Uncharacterized protein</fullName>
    </submittedName>
</protein>
<reference evidence="1" key="1">
    <citation type="submission" date="2021-02" db="EMBL/GenBank/DDBJ databases">
        <authorList>
            <person name="Dougan E. K."/>
            <person name="Rhodes N."/>
            <person name="Thang M."/>
            <person name="Chan C."/>
        </authorList>
    </citation>
    <scope>NUCLEOTIDE SEQUENCE</scope>
</reference>
<sequence>MDDNDMKYFDPEARLCKFACGKKHGCKMLQAEMHYKTWHGKSTCGISVVTSTM</sequence>
<evidence type="ECO:0000313" key="1">
    <source>
        <dbReference type="EMBL" id="CAE7312788.1"/>
    </source>
</evidence>
<dbReference type="Proteomes" id="UP000604046">
    <property type="component" value="Unassembled WGS sequence"/>
</dbReference>
<gene>
    <name evidence="1" type="ORF">SNAT2548_LOCUS16425</name>
</gene>